<name>A0ABW1XI56_9ALTE</name>
<evidence type="ECO:0000313" key="3">
    <source>
        <dbReference type="Proteomes" id="UP001596364"/>
    </source>
</evidence>
<protein>
    <submittedName>
        <fullName evidence="2">Nitrate- and nitrite sensing domain-containing protein</fullName>
    </submittedName>
</protein>
<dbReference type="Pfam" id="PF08376">
    <property type="entry name" value="NIT"/>
    <property type="match status" value="1"/>
</dbReference>
<accession>A0ABW1XI56</accession>
<evidence type="ECO:0000313" key="2">
    <source>
        <dbReference type="EMBL" id="MFC6439927.1"/>
    </source>
</evidence>
<dbReference type="EMBL" id="JBHSUS010000001">
    <property type="protein sequence ID" value="MFC6439927.1"/>
    <property type="molecule type" value="Genomic_DNA"/>
</dbReference>
<reference evidence="3" key="1">
    <citation type="journal article" date="2019" name="Int. J. Syst. Evol. Microbiol.">
        <title>The Global Catalogue of Microorganisms (GCM) 10K type strain sequencing project: providing services to taxonomists for standard genome sequencing and annotation.</title>
        <authorList>
            <consortium name="The Broad Institute Genomics Platform"/>
            <consortium name="The Broad Institute Genome Sequencing Center for Infectious Disease"/>
            <person name="Wu L."/>
            <person name="Ma J."/>
        </authorList>
    </citation>
    <scope>NUCLEOTIDE SEQUENCE [LARGE SCALE GENOMIC DNA]</scope>
    <source>
        <strain evidence="3">CGMCC 1.16031</strain>
    </source>
</reference>
<dbReference type="Proteomes" id="UP001596364">
    <property type="component" value="Unassembled WGS sequence"/>
</dbReference>
<organism evidence="2 3">
    <name type="scientific">Pseudobowmanella zhangzhouensis</name>
    <dbReference type="NCBI Taxonomy" id="1537679"/>
    <lineage>
        <taxon>Bacteria</taxon>
        <taxon>Pseudomonadati</taxon>
        <taxon>Pseudomonadota</taxon>
        <taxon>Gammaproteobacteria</taxon>
        <taxon>Alteromonadales</taxon>
        <taxon>Alteromonadaceae</taxon>
    </lineage>
</organism>
<dbReference type="InterPro" id="IPR013587">
    <property type="entry name" value="Nitrate/nitrite_sensing"/>
</dbReference>
<evidence type="ECO:0000259" key="1">
    <source>
        <dbReference type="Pfam" id="PF08376"/>
    </source>
</evidence>
<dbReference type="RefSeq" id="WP_377148597.1">
    <property type="nucleotide sequence ID" value="NZ_JBHSUS010000001.1"/>
</dbReference>
<proteinExistence type="predicted"/>
<comment type="caution">
    <text evidence="2">The sequence shown here is derived from an EMBL/GenBank/DDBJ whole genome shotgun (WGS) entry which is preliminary data.</text>
</comment>
<sequence>MLFPALSINRLLLMAFLLPSALASVGFWLWIGQINQDIEAASRTEQTVLLAKALDNVAHQHAVERGLTAGFLGSRGEKNGDAVKAQRLKADAAVENLQSLIQSNQLEAIPAKDIEHIFTPLNQALAGKVTLRSDVDKLQGSQAFGFYSNINTVALDGIRLASTDINDPDLSAKVSTWLSLLWLKERAGQVRGALNGVFAAGQTGERRA</sequence>
<keyword evidence="3" id="KW-1185">Reference proteome</keyword>
<feature type="domain" description="Nitrate/nitrite sensing protein" evidence="1">
    <location>
        <begin position="57"/>
        <end position="203"/>
    </location>
</feature>
<gene>
    <name evidence="2" type="ORF">ACFP85_07190</name>
</gene>